<feature type="non-terminal residue" evidence="1">
    <location>
        <position position="57"/>
    </location>
</feature>
<dbReference type="AlphaFoldDB" id="A0ABD3UWK5"/>
<sequence>MLQYSLYYKGANVLFCRQEDWYMRLQKAAYKAPSQDQGSRLTNCVKINYHILIAVCK</sequence>
<evidence type="ECO:0000313" key="2">
    <source>
        <dbReference type="Proteomes" id="UP001634394"/>
    </source>
</evidence>
<reference evidence="1 2" key="1">
    <citation type="submission" date="2024-11" db="EMBL/GenBank/DDBJ databases">
        <title>Chromosome-level genome assembly of the freshwater bivalve Anodonta woodiana.</title>
        <authorList>
            <person name="Chen X."/>
        </authorList>
    </citation>
    <scope>NUCLEOTIDE SEQUENCE [LARGE SCALE GENOMIC DNA]</scope>
    <source>
        <strain evidence="1">MN2024</strain>
        <tissue evidence="1">Gills</tissue>
    </source>
</reference>
<gene>
    <name evidence="1" type="ORF">ACJMK2_016207</name>
</gene>
<keyword evidence="2" id="KW-1185">Reference proteome</keyword>
<name>A0ABD3UWK5_SINWO</name>
<evidence type="ECO:0000313" key="1">
    <source>
        <dbReference type="EMBL" id="KAL3852588.1"/>
    </source>
</evidence>
<organism evidence="1 2">
    <name type="scientific">Sinanodonta woodiana</name>
    <name type="common">Chinese pond mussel</name>
    <name type="synonym">Anodonta woodiana</name>
    <dbReference type="NCBI Taxonomy" id="1069815"/>
    <lineage>
        <taxon>Eukaryota</taxon>
        <taxon>Metazoa</taxon>
        <taxon>Spiralia</taxon>
        <taxon>Lophotrochozoa</taxon>
        <taxon>Mollusca</taxon>
        <taxon>Bivalvia</taxon>
        <taxon>Autobranchia</taxon>
        <taxon>Heteroconchia</taxon>
        <taxon>Palaeoheterodonta</taxon>
        <taxon>Unionida</taxon>
        <taxon>Unionoidea</taxon>
        <taxon>Unionidae</taxon>
        <taxon>Unioninae</taxon>
        <taxon>Sinanodonta</taxon>
    </lineage>
</organism>
<dbReference type="Proteomes" id="UP001634394">
    <property type="component" value="Unassembled WGS sequence"/>
</dbReference>
<protein>
    <submittedName>
        <fullName evidence="1">Uncharacterized protein</fullName>
    </submittedName>
</protein>
<dbReference type="EMBL" id="JBJQND010000015">
    <property type="protein sequence ID" value="KAL3852588.1"/>
    <property type="molecule type" value="Genomic_DNA"/>
</dbReference>
<proteinExistence type="predicted"/>
<accession>A0ABD3UWK5</accession>
<comment type="caution">
    <text evidence="1">The sequence shown here is derived from an EMBL/GenBank/DDBJ whole genome shotgun (WGS) entry which is preliminary data.</text>
</comment>